<accession>A0A0W8C1D4</accession>
<evidence type="ECO:0000313" key="2">
    <source>
        <dbReference type="EMBL" id="KUF77874.1"/>
    </source>
</evidence>
<dbReference type="EMBL" id="LNFO01005467">
    <property type="protein sequence ID" value="KUF77874.1"/>
    <property type="molecule type" value="Genomic_DNA"/>
</dbReference>
<protein>
    <submittedName>
        <fullName evidence="2">Uncharacterized protein</fullName>
    </submittedName>
</protein>
<dbReference type="Proteomes" id="UP000052943">
    <property type="component" value="Unassembled WGS sequence"/>
</dbReference>
<proteinExistence type="predicted"/>
<keyword evidence="1" id="KW-0812">Transmembrane</keyword>
<evidence type="ECO:0000313" key="3">
    <source>
        <dbReference type="Proteomes" id="UP000052943"/>
    </source>
</evidence>
<evidence type="ECO:0000256" key="1">
    <source>
        <dbReference type="SAM" id="Phobius"/>
    </source>
</evidence>
<keyword evidence="1" id="KW-1133">Transmembrane helix</keyword>
<name>A0A0W8C1D4_PHYNI</name>
<dbReference type="AlphaFoldDB" id="A0A0W8C1D4"/>
<reference evidence="2 3" key="1">
    <citation type="submission" date="2015-11" db="EMBL/GenBank/DDBJ databases">
        <title>Genomes and virulence difference between two physiological races of Phytophthora nicotianae.</title>
        <authorList>
            <person name="Liu H."/>
            <person name="Ma X."/>
            <person name="Yu H."/>
            <person name="Fang D."/>
            <person name="Li Y."/>
            <person name="Wang X."/>
            <person name="Wang W."/>
            <person name="Dong Y."/>
            <person name="Xiao B."/>
        </authorList>
    </citation>
    <scope>NUCLEOTIDE SEQUENCE [LARGE SCALE GENOMIC DNA]</scope>
    <source>
        <strain evidence="3">race 0</strain>
    </source>
</reference>
<sequence length="40" mass="4544">MTRNVGLADKQRKRIPVSTPIQFVTYLMAVTAIMAQRPLQ</sequence>
<gene>
    <name evidence="2" type="ORF">AM587_10006809</name>
</gene>
<keyword evidence="1" id="KW-0472">Membrane</keyword>
<comment type="caution">
    <text evidence="2">The sequence shown here is derived from an EMBL/GenBank/DDBJ whole genome shotgun (WGS) entry which is preliminary data.</text>
</comment>
<feature type="transmembrane region" description="Helical" evidence="1">
    <location>
        <begin position="21"/>
        <end position="39"/>
    </location>
</feature>
<organism evidence="2 3">
    <name type="scientific">Phytophthora nicotianae</name>
    <name type="common">Potato buckeye rot agent</name>
    <name type="synonym">Phytophthora parasitica</name>
    <dbReference type="NCBI Taxonomy" id="4792"/>
    <lineage>
        <taxon>Eukaryota</taxon>
        <taxon>Sar</taxon>
        <taxon>Stramenopiles</taxon>
        <taxon>Oomycota</taxon>
        <taxon>Peronosporomycetes</taxon>
        <taxon>Peronosporales</taxon>
        <taxon>Peronosporaceae</taxon>
        <taxon>Phytophthora</taxon>
    </lineage>
</organism>